<protein>
    <submittedName>
        <fullName evidence="1">Uncharacterized protein</fullName>
    </submittedName>
</protein>
<name>A0A2P2JNY7_RHIMU</name>
<dbReference type="EMBL" id="GGEC01014688">
    <property type="protein sequence ID" value="MBW95171.1"/>
    <property type="molecule type" value="Transcribed_RNA"/>
</dbReference>
<sequence length="29" mass="3295">MQVSFHPQQPEVTVFSYMGVPQTTNQSLI</sequence>
<proteinExistence type="predicted"/>
<accession>A0A2P2JNY7</accession>
<reference evidence="1" key="1">
    <citation type="submission" date="2018-02" db="EMBL/GenBank/DDBJ databases">
        <title>Rhizophora mucronata_Transcriptome.</title>
        <authorList>
            <person name="Meera S.P."/>
            <person name="Sreeshan A."/>
            <person name="Augustine A."/>
        </authorList>
    </citation>
    <scope>NUCLEOTIDE SEQUENCE</scope>
    <source>
        <tissue evidence="1">Leaf</tissue>
    </source>
</reference>
<organism evidence="1">
    <name type="scientific">Rhizophora mucronata</name>
    <name type="common">Asiatic mangrove</name>
    <dbReference type="NCBI Taxonomy" id="61149"/>
    <lineage>
        <taxon>Eukaryota</taxon>
        <taxon>Viridiplantae</taxon>
        <taxon>Streptophyta</taxon>
        <taxon>Embryophyta</taxon>
        <taxon>Tracheophyta</taxon>
        <taxon>Spermatophyta</taxon>
        <taxon>Magnoliopsida</taxon>
        <taxon>eudicotyledons</taxon>
        <taxon>Gunneridae</taxon>
        <taxon>Pentapetalae</taxon>
        <taxon>rosids</taxon>
        <taxon>fabids</taxon>
        <taxon>Malpighiales</taxon>
        <taxon>Rhizophoraceae</taxon>
        <taxon>Rhizophora</taxon>
    </lineage>
</organism>
<dbReference type="AlphaFoldDB" id="A0A2P2JNY7"/>
<evidence type="ECO:0000313" key="1">
    <source>
        <dbReference type="EMBL" id="MBW95171.1"/>
    </source>
</evidence>